<evidence type="ECO:0000313" key="2">
    <source>
        <dbReference type="Proteomes" id="UP001161017"/>
    </source>
</evidence>
<sequence>MIDRRSFHSTWDIRTAFPPPQKGLDMRSCLKLEKCTHLQMPKDASIVVSSVPPIASRWLNSFATDGLSGLEDAVTPDIHIYDSGATNGTLAPYVTTLSQLFDIIKLGPYGGNGVTNVTYDVVFTWHSCDRIALRWQQNVITTDEVGYGSNVGGGERISFRGTDLLTVELGSRKVGNVTTSADLLGYYRGLGYDLGVWTVQGQGTGAGATTGAWLE</sequence>
<accession>A0AA43QM78</accession>
<protein>
    <submittedName>
        <fullName evidence="1">Uncharacterized protein</fullName>
    </submittedName>
</protein>
<dbReference type="Proteomes" id="UP001161017">
    <property type="component" value="Unassembled WGS sequence"/>
</dbReference>
<keyword evidence="2" id="KW-1185">Reference proteome</keyword>
<evidence type="ECO:0000313" key="1">
    <source>
        <dbReference type="EMBL" id="MDI1486860.1"/>
    </source>
</evidence>
<reference evidence="1" key="1">
    <citation type="journal article" date="2023" name="Genome Biol. Evol.">
        <title>First Whole Genome Sequence and Flow Cytometry Genome Size Data for the Lichen-Forming Fungus Ramalina farinacea (Ascomycota).</title>
        <authorList>
            <person name="Llewellyn T."/>
            <person name="Mian S."/>
            <person name="Hill R."/>
            <person name="Leitch I.J."/>
            <person name="Gaya E."/>
        </authorList>
    </citation>
    <scope>NUCLEOTIDE SEQUENCE</scope>
    <source>
        <strain evidence="1">LIQ254RAFAR</strain>
    </source>
</reference>
<dbReference type="AlphaFoldDB" id="A0AA43QM78"/>
<comment type="caution">
    <text evidence="1">The sequence shown here is derived from an EMBL/GenBank/DDBJ whole genome shotgun (WGS) entry which is preliminary data.</text>
</comment>
<dbReference type="SUPFAM" id="SSF54427">
    <property type="entry name" value="NTF2-like"/>
    <property type="match status" value="1"/>
</dbReference>
<dbReference type="InterPro" id="IPR032710">
    <property type="entry name" value="NTF2-like_dom_sf"/>
</dbReference>
<dbReference type="EMBL" id="JAPUFD010000004">
    <property type="protein sequence ID" value="MDI1486860.1"/>
    <property type="molecule type" value="Genomic_DNA"/>
</dbReference>
<gene>
    <name evidence="1" type="ORF">OHK93_006122</name>
</gene>
<organism evidence="1 2">
    <name type="scientific">Ramalina farinacea</name>
    <dbReference type="NCBI Taxonomy" id="258253"/>
    <lineage>
        <taxon>Eukaryota</taxon>
        <taxon>Fungi</taxon>
        <taxon>Dikarya</taxon>
        <taxon>Ascomycota</taxon>
        <taxon>Pezizomycotina</taxon>
        <taxon>Lecanoromycetes</taxon>
        <taxon>OSLEUM clade</taxon>
        <taxon>Lecanoromycetidae</taxon>
        <taxon>Lecanorales</taxon>
        <taxon>Lecanorineae</taxon>
        <taxon>Ramalinaceae</taxon>
        <taxon>Ramalina</taxon>
    </lineage>
</organism>
<name>A0AA43QM78_9LECA</name>
<proteinExistence type="predicted"/>